<dbReference type="PANTHER" id="PTHR46599">
    <property type="entry name" value="PIGGYBAC TRANSPOSABLE ELEMENT-DERIVED PROTEIN 4"/>
    <property type="match status" value="1"/>
</dbReference>
<dbReference type="Proteomes" id="UP000622797">
    <property type="component" value="Unassembled WGS sequence"/>
</dbReference>
<proteinExistence type="predicted"/>
<comment type="caution">
    <text evidence="3">The sequence shown here is derived from an EMBL/GenBank/DDBJ whole genome shotgun (WGS) entry which is preliminary data.</text>
</comment>
<dbReference type="EMBL" id="JABEXW010000099">
    <property type="protein sequence ID" value="KAF4971256.1"/>
    <property type="molecule type" value="Genomic_DNA"/>
</dbReference>
<feature type="domain" description="PiggyBac transposable element-derived protein" evidence="2">
    <location>
        <begin position="65"/>
        <end position="349"/>
    </location>
</feature>
<gene>
    <name evidence="3" type="ORF">FSARC_1878</name>
</gene>
<sequence length="416" mass="46872">MTSQSIPSQIQATYDLDDNSFCTQSQRGPDDPTGEPDFPPEEAGHNFTPFNIEYRDFHINPLPQNPLDLFQLFVPISLVQSWIEYTNSWVAHLIENGVIDSWNTPIAKSSRILQWDGISTATAYVWLGIMIYLGIHRDSSIKDHWKAPTIGDQRPLHTISKFMPLRKFQLITRYFRTFDYTKIDMSDEKDLPKTFQAAEPWSNHIQYMSSFLFIPGTNLAVDECMVPFTGRSKETTLVKKKPTPVGFKVWAIAQHGFFLRWLWHVERSPYKAVIVALPSPEPQGKKGKIRTTVSLSITQSVVFHLCNMLPKATYHVFTDNLFSSPNLFRALRKAGHGATGTACPNCGISTGLTDLKGKKKAGASALVYSQVRVIPLKDSLVSQIGWQDNAVVFFLPTMSVTRPPDSNSPRVPIPQV</sequence>
<evidence type="ECO:0000313" key="3">
    <source>
        <dbReference type="EMBL" id="KAF4971256.1"/>
    </source>
</evidence>
<accession>A0A8H4U7F0</accession>
<evidence type="ECO:0000313" key="4">
    <source>
        <dbReference type="Proteomes" id="UP000622797"/>
    </source>
</evidence>
<protein>
    <recommendedName>
        <fullName evidence="2">PiggyBac transposable element-derived protein domain-containing protein</fullName>
    </recommendedName>
</protein>
<dbReference type="PANTHER" id="PTHR46599:SF3">
    <property type="entry name" value="PIGGYBAC TRANSPOSABLE ELEMENT-DERIVED PROTEIN 4"/>
    <property type="match status" value="1"/>
</dbReference>
<dbReference type="OrthoDB" id="5428673at2759"/>
<organism evidence="3 4">
    <name type="scientific">Fusarium sarcochroum</name>
    <dbReference type="NCBI Taxonomy" id="1208366"/>
    <lineage>
        <taxon>Eukaryota</taxon>
        <taxon>Fungi</taxon>
        <taxon>Dikarya</taxon>
        <taxon>Ascomycota</taxon>
        <taxon>Pezizomycotina</taxon>
        <taxon>Sordariomycetes</taxon>
        <taxon>Hypocreomycetidae</taxon>
        <taxon>Hypocreales</taxon>
        <taxon>Nectriaceae</taxon>
        <taxon>Fusarium</taxon>
        <taxon>Fusarium lateritium species complex</taxon>
    </lineage>
</organism>
<reference evidence="3" key="1">
    <citation type="journal article" date="2020" name="BMC Genomics">
        <title>Correction to: Identification and distribution of gene clusters required for synthesis of sphingolipid metabolism inhibitors in diverse species of the filamentous fungus Fusarium.</title>
        <authorList>
            <person name="Kim H.S."/>
            <person name="Lohmar J.M."/>
            <person name="Busman M."/>
            <person name="Brown D.W."/>
            <person name="Naumann T.A."/>
            <person name="Divon H.H."/>
            <person name="Lysoe E."/>
            <person name="Uhlig S."/>
            <person name="Proctor R.H."/>
        </authorList>
    </citation>
    <scope>NUCLEOTIDE SEQUENCE</scope>
    <source>
        <strain evidence="3">NRRL 20472</strain>
    </source>
</reference>
<evidence type="ECO:0000256" key="1">
    <source>
        <dbReference type="SAM" id="MobiDB-lite"/>
    </source>
</evidence>
<dbReference type="Pfam" id="PF13843">
    <property type="entry name" value="DDE_Tnp_1_7"/>
    <property type="match status" value="1"/>
</dbReference>
<feature type="compositionally biased region" description="Polar residues" evidence="1">
    <location>
        <begin position="1"/>
        <end position="12"/>
    </location>
</feature>
<evidence type="ECO:0000259" key="2">
    <source>
        <dbReference type="Pfam" id="PF13843"/>
    </source>
</evidence>
<feature type="region of interest" description="Disordered" evidence="1">
    <location>
        <begin position="1"/>
        <end position="45"/>
    </location>
</feature>
<reference evidence="3" key="2">
    <citation type="submission" date="2020-05" db="EMBL/GenBank/DDBJ databases">
        <authorList>
            <person name="Kim H.-S."/>
            <person name="Proctor R.H."/>
            <person name="Brown D.W."/>
        </authorList>
    </citation>
    <scope>NUCLEOTIDE SEQUENCE</scope>
    <source>
        <strain evidence="3">NRRL 20472</strain>
    </source>
</reference>
<dbReference type="InterPro" id="IPR029526">
    <property type="entry name" value="PGBD"/>
</dbReference>
<keyword evidence="4" id="KW-1185">Reference proteome</keyword>
<dbReference type="AlphaFoldDB" id="A0A8H4U7F0"/>
<name>A0A8H4U7F0_9HYPO</name>